<feature type="transmembrane region" description="Helical" evidence="1">
    <location>
        <begin position="48"/>
        <end position="67"/>
    </location>
</feature>
<proteinExistence type="predicted"/>
<reference evidence="2 3" key="1">
    <citation type="submission" date="2019-06" db="EMBL/GenBank/DDBJ databases">
        <title>Sorghum-associated microbial communities from plants grown in Nebraska, USA.</title>
        <authorList>
            <person name="Schachtman D."/>
        </authorList>
    </citation>
    <scope>NUCLEOTIDE SEQUENCE [LARGE SCALE GENOMIC DNA]</scope>
    <source>
        <strain evidence="2 3">1225</strain>
    </source>
</reference>
<dbReference type="Proteomes" id="UP000320653">
    <property type="component" value="Unassembled WGS sequence"/>
</dbReference>
<dbReference type="Pfam" id="PF10947">
    <property type="entry name" value="DUF2628"/>
    <property type="match status" value="1"/>
</dbReference>
<accession>A0A561Q8F9</accession>
<keyword evidence="1" id="KW-1133">Transmembrane helix</keyword>
<feature type="transmembrane region" description="Helical" evidence="1">
    <location>
        <begin position="20"/>
        <end position="41"/>
    </location>
</feature>
<dbReference type="InterPro" id="IPR024399">
    <property type="entry name" value="DUF2628"/>
</dbReference>
<comment type="caution">
    <text evidence="2">The sequence shown here is derived from an EMBL/GenBank/DDBJ whole genome shotgun (WGS) entry which is preliminary data.</text>
</comment>
<gene>
    <name evidence="2" type="ORF">FHW37_113109</name>
</gene>
<keyword evidence="3" id="KW-1185">Reference proteome</keyword>
<dbReference type="EMBL" id="VIWP01000013">
    <property type="protein sequence ID" value="TWF46663.1"/>
    <property type="molecule type" value="Genomic_DNA"/>
</dbReference>
<evidence type="ECO:0000313" key="3">
    <source>
        <dbReference type="Proteomes" id="UP000320653"/>
    </source>
</evidence>
<dbReference type="RefSeq" id="WP_186458467.1">
    <property type="nucleotide sequence ID" value="NZ_VIWP01000013.1"/>
</dbReference>
<evidence type="ECO:0000313" key="2">
    <source>
        <dbReference type="EMBL" id="TWF46663.1"/>
    </source>
</evidence>
<sequence length="162" mass="17622">MRSYLVLTPPNSRTRTPGENHGSTVIVADGFSWIAFLVPWAWLLWNRLWLAGLVVLAVQIGSGVLAAMPGFEIAGSLLGFAVSLLAGLEGRNYYANSLKRRGFTLETVVFAQDITTAEAIYFSSLPQPENRQMPISSDWAKQAKPSGGWQNAGLGLFDHGAR</sequence>
<evidence type="ECO:0000256" key="1">
    <source>
        <dbReference type="SAM" id="Phobius"/>
    </source>
</evidence>
<keyword evidence="1" id="KW-0472">Membrane</keyword>
<name>A0A561Q8F9_9HYPH</name>
<dbReference type="AlphaFoldDB" id="A0A561Q8F9"/>
<protein>
    <submittedName>
        <fullName evidence="2">Uncharacterized protein DUF2628</fullName>
    </submittedName>
</protein>
<feature type="transmembrane region" description="Helical" evidence="1">
    <location>
        <begin position="73"/>
        <end position="94"/>
    </location>
</feature>
<keyword evidence="1" id="KW-0812">Transmembrane</keyword>
<organism evidence="2 3">
    <name type="scientific">Neorhizobium alkalisoli</name>
    <dbReference type="NCBI Taxonomy" id="528178"/>
    <lineage>
        <taxon>Bacteria</taxon>
        <taxon>Pseudomonadati</taxon>
        <taxon>Pseudomonadota</taxon>
        <taxon>Alphaproteobacteria</taxon>
        <taxon>Hyphomicrobiales</taxon>
        <taxon>Rhizobiaceae</taxon>
        <taxon>Rhizobium/Agrobacterium group</taxon>
        <taxon>Neorhizobium</taxon>
    </lineage>
</organism>